<organism evidence="2 3">
    <name type="scientific">Dentiscutata erythropus</name>
    <dbReference type="NCBI Taxonomy" id="1348616"/>
    <lineage>
        <taxon>Eukaryota</taxon>
        <taxon>Fungi</taxon>
        <taxon>Fungi incertae sedis</taxon>
        <taxon>Mucoromycota</taxon>
        <taxon>Glomeromycotina</taxon>
        <taxon>Glomeromycetes</taxon>
        <taxon>Diversisporales</taxon>
        <taxon>Gigasporaceae</taxon>
        <taxon>Dentiscutata</taxon>
    </lineage>
</organism>
<keyword evidence="1" id="KW-0472">Membrane</keyword>
<dbReference type="EMBL" id="CAJVPY010000985">
    <property type="protein sequence ID" value="CAG8502118.1"/>
    <property type="molecule type" value="Genomic_DNA"/>
</dbReference>
<comment type="caution">
    <text evidence="2">The sequence shown here is derived from an EMBL/GenBank/DDBJ whole genome shotgun (WGS) entry which is preliminary data.</text>
</comment>
<name>A0A9N8ZND4_9GLOM</name>
<keyword evidence="3" id="KW-1185">Reference proteome</keyword>
<feature type="transmembrane region" description="Helical" evidence="1">
    <location>
        <begin position="30"/>
        <end position="52"/>
    </location>
</feature>
<accession>A0A9N8ZND4</accession>
<evidence type="ECO:0000256" key="1">
    <source>
        <dbReference type="SAM" id="Phobius"/>
    </source>
</evidence>
<evidence type="ECO:0000313" key="2">
    <source>
        <dbReference type="EMBL" id="CAG8502118.1"/>
    </source>
</evidence>
<reference evidence="2" key="1">
    <citation type="submission" date="2021-06" db="EMBL/GenBank/DDBJ databases">
        <authorList>
            <person name="Kallberg Y."/>
            <person name="Tangrot J."/>
            <person name="Rosling A."/>
        </authorList>
    </citation>
    <scope>NUCLEOTIDE SEQUENCE</scope>
    <source>
        <strain evidence="2">MA453B</strain>
    </source>
</reference>
<sequence>MHTEAIHISRRFDPLIISDSDKQSKYPDKYCIYIADELVLFITFLIIFYYNYLKDNRDNQRNSESLLIIDTIKSENDRFKKSLQDFVDLERVEGIIELNNCNDHRPTIESFESLVSIFEILPEIDDNPEIIDDEVPDEVAVIPLID</sequence>
<protein>
    <submittedName>
        <fullName evidence="2">25967_t:CDS:1</fullName>
    </submittedName>
</protein>
<feature type="non-terminal residue" evidence="2">
    <location>
        <position position="146"/>
    </location>
</feature>
<gene>
    <name evidence="2" type="ORF">DERYTH_LOCUS2955</name>
</gene>
<proteinExistence type="predicted"/>
<keyword evidence="1" id="KW-1133">Transmembrane helix</keyword>
<evidence type="ECO:0000313" key="3">
    <source>
        <dbReference type="Proteomes" id="UP000789405"/>
    </source>
</evidence>
<dbReference type="OrthoDB" id="10567431at2759"/>
<dbReference type="Proteomes" id="UP000789405">
    <property type="component" value="Unassembled WGS sequence"/>
</dbReference>
<dbReference type="AlphaFoldDB" id="A0A9N8ZND4"/>
<keyword evidence="1" id="KW-0812">Transmembrane</keyword>